<evidence type="ECO:0000256" key="10">
    <source>
        <dbReference type="ARBA" id="ARBA00023065"/>
    </source>
</evidence>
<evidence type="ECO:0000256" key="7">
    <source>
        <dbReference type="ARBA" id="ARBA00022833"/>
    </source>
</evidence>
<feature type="transmembrane region" description="Helical" evidence="13">
    <location>
        <begin position="57"/>
        <end position="81"/>
    </location>
</feature>
<organism evidence="15">
    <name type="scientific">freshwater metagenome</name>
    <dbReference type="NCBI Taxonomy" id="449393"/>
    <lineage>
        <taxon>unclassified sequences</taxon>
        <taxon>metagenomes</taxon>
        <taxon>ecological metagenomes</taxon>
    </lineage>
</organism>
<evidence type="ECO:0000256" key="6">
    <source>
        <dbReference type="ARBA" id="ARBA00022692"/>
    </source>
</evidence>
<evidence type="ECO:0000256" key="4">
    <source>
        <dbReference type="ARBA" id="ARBA00022448"/>
    </source>
</evidence>
<accession>A0A6J6DPF5</accession>
<name>A0A6J6DPF5_9ZZZZ</name>
<evidence type="ECO:0000256" key="1">
    <source>
        <dbReference type="ARBA" id="ARBA00002313"/>
    </source>
</evidence>
<evidence type="ECO:0000256" key="9">
    <source>
        <dbReference type="ARBA" id="ARBA00022989"/>
    </source>
</evidence>
<dbReference type="InterPro" id="IPR001626">
    <property type="entry name" value="ABC_TroCD"/>
</dbReference>
<evidence type="ECO:0000256" key="5">
    <source>
        <dbReference type="ARBA" id="ARBA00022475"/>
    </source>
</evidence>
<keyword evidence="5" id="KW-1003">Cell membrane</keyword>
<sequence>MNYLTEPFQYDFFGRALIVTILIGALAGAIGPFVLVRRMAYIGQGMSQSILGGVALGVTYGLDLYFGAAVAAVVSAALIYFVRNQGLPIDTAIGIVASTLFAVGVAVVSSSRDRRLNSTNLLFGNVLGVETSDIILVVVVSAIAGVILFRFYKPLLAATHNYSVANAHGVKAQFMEIVFSALLAMVVVTALRTLGVLLVAATLLIPAATATLTFRSFAQITVASTALGVAFSIIGLFISFHRNIASGPAIVLVGASVFALNLFASGATLKKGLLQR</sequence>
<keyword evidence="11 13" id="KW-0472">Membrane</keyword>
<feature type="transmembrane region" description="Helical" evidence="13">
    <location>
        <begin position="12"/>
        <end position="36"/>
    </location>
</feature>
<evidence type="ECO:0000256" key="8">
    <source>
        <dbReference type="ARBA" id="ARBA00022906"/>
    </source>
</evidence>
<evidence type="ECO:0000256" key="13">
    <source>
        <dbReference type="SAM" id="Phobius"/>
    </source>
</evidence>
<dbReference type="EMBL" id="CAEZTC010000007">
    <property type="protein sequence ID" value="CAB4550245.1"/>
    <property type="molecule type" value="Genomic_DNA"/>
</dbReference>
<reference evidence="15" key="1">
    <citation type="submission" date="2020-05" db="EMBL/GenBank/DDBJ databases">
        <authorList>
            <person name="Chiriac C."/>
            <person name="Salcher M."/>
            <person name="Ghai R."/>
            <person name="Kavagutti S V."/>
        </authorList>
    </citation>
    <scope>NUCLEOTIDE SEQUENCE</scope>
</reference>
<comment type="similarity">
    <text evidence="3">Belongs to the ABC-3 integral membrane protein family.</text>
</comment>
<feature type="transmembrane region" description="Helical" evidence="13">
    <location>
        <begin position="217"/>
        <end position="238"/>
    </location>
</feature>
<dbReference type="SUPFAM" id="SSF81345">
    <property type="entry name" value="ABC transporter involved in vitamin B12 uptake, BtuC"/>
    <property type="match status" value="1"/>
</dbReference>
<dbReference type="AlphaFoldDB" id="A0A6J6DPF5"/>
<evidence type="ECO:0000256" key="11">
    <source>
        <dbReference type="ARBA" id="ARBA00023136"/>
    </source>
</evidence>
<feature type="transmembrane region" description="Helical" evidence="13">
    <location>
        <begin position="121"/>
        <end position="152"/>
    </location>
</feature>
<dbReference type="Pfam" id="PF00950">
    <property type="entry name" value="ABC-3"/>
    <property type="match status" value="1"/>
</dbReference>
<dbReference type="GO" id="GO:0043190">
    <property type="term" value="C:ATP-binding cassette (ABC) transporter complex"/>
    <property type="evidence" value="ECO:0007669"/>
    <property type="project" value="InterPro"/>
</dbReference>
<evidence type="ECO:0000256" key="2">
    <source>
        <dbReference type="ARBA" id="ARBA00004651"/>
    </source>
</evidence>
<feature type="transmembrane region" description="Helical" evidence="13">
    <location>
        <begin position="87"/>
        <end position="109"/>
    </location>
</feature>
<proteinExistence type="inferred from homology"/>
<dbReference type="GO" id="GO:0055085">
    <property type="term" value="P:transmembrane transport"/>
    <property type="evidence" value="ECO:0007669"/>
    <property type="project" value="InterPro"/>
</dbReference>
<dbReference type="EMBL" id="CAEZTQ010000003">
    <property type="protein sequence ID" value="CAB4563028.1"/>
    <property type="molecule type" value="Genomic_DNA"/>
</dbReference>
<evidence type="ECO:0000313" key="15">
    <source>
        <dbReference type="EMBL" id="CAB4563028.1"/>
    </source>
</evidence>
<keyword evidence="8" id="KW-0864">Zinc transport</keyword>
<dbReference type="GO" id="GO:0010043">
    <property type="term" value="P:response to zinc ion"/>
    <property type="evidence" value="ECO:0007669"/>
    <property type="project" value="TreeGrafter"/>
</dbReference>
<comment type="function">
    <text evidence="1">Involved in the high-affinity zinc uptake transport system.</text>
</comment>
<protein>
    <recommendedName>
        <fullName evidence="12">High-affinity zinc uptake system membrane protein ZnuB</fullName>
    </recommendedName>
</protein>
<feature type="transmembrane region" description="Helical" evidence="13">
    <location>
        <begin position="244"/>
        <end position="269"/>
    </location>
</feature>
<keyword evidence="4" id="KW-0813">Transport</keyword>
<dbReference type="InterPro" id="IPR037294">
    <property type="entry name" value="ABC_BtuC-like"/>
</dbReference>
<evidence type="ECO:0000256" key="3">
    <source>
        <dbReference type="ARBA" id="ARBA00008034"/>
    </source>
</evidence>
<evidence type="ECO:0000313" key="14">
    <source>
        <dbReference type="EMBL" id="CAB4550245.1"/>
    </source>
</evidence>
<feature type="transmembrane region" description="Helical" evidence="13">
    <location>
        <begin position="177"/>
        <end position="205"/>
    </location>
</feature>
<keyword evidence="10" id="KW-0406">Ion transport</keyword>
<comment type="subcellular location">
    <subcellularLocation>
        <location evidence="2">Cell membrane</location>
        <topology evidence="2">Multi-pass membrane protein</topology>
    </subcellularLocation>
</comment>
<gene>
    <name evidence="14" type="ORF">UFOPK1572_00114</name>
    <name evidence="15" type="ORF">UFOPK1704_00043</name>
</gene>
<keyword evidence="6 13" id="KW-0812">Transmembrane</keyword>
<dbReference type="Gene3D" id="1.10.3470.10">
    <property type="entry name" value="ABC transporter involved in vitamin B12 uptake, BtuC"/>
    <property type="match status" value="1"/>
</dbReference>
<keyword evidence="7" id="KW-0862">Zinc</keyword>
<evidence type="ECO:0000256" key="12">
    <source>
        <dbReference type="ARBA" id="ARBA00040080"/>
    </source>
</evidence>
<dbReference type="GO" id="GO:0006829">
    <property type="term" value="P:zinc ion transport"/>
    <property type="evidence" value="ECO:0007669"/>
    <property type="project" value="UniProtKB-KW"/>
</dbReference>
<dbReference type="PANTHER" id="PTHR30477">
    <property type="entry name" value="ABC-TRANSPORTER METAL-BINDING PROTEIN"/>
    <property type="match status" value="1"/>
</dbReference>
<dbReference type="PANTHER" id="PTHR30477:SF23">
    <property type="entry name" value="HIGH-AFFINITY ZINC UPTAKE SYSTEM MEMBRANE PROTEIN ZNUB"/>
    <property type="match status" value="1"/>
</dbReference>
<keyword evidence="9 13" id="KW-1133">Transmembrane helix</keyword>